<dbReference type="InterPro" id="IPR025062">
    <property type="entry name" value="DUF4003"/>
</dbReference>
<evidence type="ECO:0000313" key="2">
    <source>
        <dbReference type="Proteomes" id="UP001594351"/>
    </source>
</evidence>
<organism evidence="1 2">
    <name type="scientific">candidate division CSSED10-310 bacterium</name>
    <dbReference type="NCBI Taxonomy" id="2855610"/>
    <lineage>
        <taxon>Bacteria</taxon>
        <taxon>Bacteria division CSSED10-310</taxon>
    </lineage>
</organism>
<evidence type="ECO:0000313" key="1">
    <source>
        <dbReference type="EMBL" id="MFC1851806.1"/>
    </source>
</evidence>
<reference evidence="1 2" key="1">
    <citation type="submission" date="2024-09" db="EMBL/GenBank/DDBJ databases">
        <title>Laminarin stimulates single cell rates of sulfate reduction while oxygen inhibits transcriptomic activity in coastal marine sediment.</title>
        <authorList>
            <person name="Lindsay M."/>
            <person name="Orcutt B."/>
            <person name="Emerson D."/>
            <person name="Stepanauskas R."/>
            <person name="D'Angelo T."/>
        </authorList>
    </citation>
    <scope>NUCLEOTIDE SEQUENCE [LARGE SCALE GENOMIC DNA]</scope>
    <source>
        <strain evidence="1">SAG AM-311-K15</strain>
    </source>
</reference>
<dbReference type="EMBL" id="JBHPBY010000227">
    <property type="protein sequence ID" value="MFC1851806.1"/>
    <property type="molecule type" value="Genomic_DNA"/>
</dbReference>
<sequence>MPIKFQLPADPMVRFREIYDALNTQRGFWGDSTPLRFAALTALSCPGSAVQVATDIIWTAREIKERSGWFGTLNSPLRFIVSAMLLLNKDKPENFLREVDRVSTLFREIKLRRGPIYEVLAILLLRLNTDLQPIPDEAVHRFKSIYEHMKKYHWWLTGPDDFPACAILVNQAAPPEEIGFTIERIYQDLAGRKFSKGDPLQTAANILYLTGLNAAEVATRYAHLADRFRAAGVRIWQSDYDELAILTFLDHPAERIVDNVLNYRAAMKELKPKLDASMTFNLAASLSFIELVQQNRDTSRITDVKALLDMQNIINTQQAAAAAAAASAAAASAAN</sequence>
<protein>
    <submittedName>
        <fullName evidence="1">DUF4003 family protein</fullName>
    </submittedName>
</protein>
<accession>A0ABV6Z0E8</accession>
<dbReference type="Pfam" id="PF13170">
    <property type="entry name" value="DUF4003"/>
    <property type="match status" value="1"/>
</dbReference>
<comment type="caution">
    <text evidence="1">The sequence shown here is derived from an EMBL/GenBank/DDBJ whole genome shotgun (WGS) entry which is preliminary data.</text>
</comment>
<keyword evidence="2" id="KW-1185">Reference proteome</keyword>
<name>A0ABV6Z0E8_UNCC1</name>
<dbReference type="Proteomes" id="UP001594351">
    <property type="component" value="Unassembled WGS sequence"/>
</dbReference>
<proteinExistence type="predicted"/>
<gene>
    <name evidence="1" type="ORF">ACFL27_16565</name>
</gene>